<keyword evidence="1" id="KW-0472">Membrane</keyword>
<feature type="transmembrane region" description="Helical" evidence="1">
    <location>
        <begin position="68"/>
        <end position="89"/>
    </location>
</feature>
<dbReference type="Pfam" id="PF03729">
    <property type="entry name" value="DUF308"/>
    <property type="match status" value="2"/>
</dbReference>
<reference evidence="3" key="1">
    <citation type="submission" date="2016-04" db="EMBL/GenBank/DDBJ databases">
        <title>Draft genome sequence of Paludibacter jiangxiensis strain NM7.</title>
        <authorList>
            <person name="Qiu Y."/>
            <person name="Matsuura N."/>
            <person name="Ohashi A."/>
            <person name="Tourlousse M.D."/>
            <person name="Sekiguchi Y."/>
        </authorList>
    </citation>
    <scope>NUCLEOTIDE SEQUENCE [LARGE SCALE GENOMIC DNA]</scope>
    <source>
        <strain evidence="3">NM7</strain>
    </source>
</reference>
<comment type="caution">
    <text evidence="2">The sequence shown here is derived from an EMBL/GenBank/DDBJ whole genome shotgun (WGS) entry which is preliminary data.</text>
</comment>
<evidence type="ECO:0000313" key="2">
    <source>
        <dbReference type="EMBL" id="GAT63116.1"/>
    </source>
</evidence>
<feature type="transmembrane region" description="Helical" evidence="1">
    <location>
        <begin position="16"/>
        <end position="34"/>
    </location>
</feature>
<dbReference type="Proteomes" id="UP000076586">
    <property type="component" value="Unassembled WGS sequence"/>
</dbReference>
<dbReference type="GO" id="GO:0005886">
    <property type="term" value="C:plasma membrane"/>
    <property type="evidence" value="ECO:0007669"/>
    <property type="project" value="TreeGrafter"/>
</dbReference>
<accession>A0A170ZXN2</accession>
<keyword evidence="3" id="KW-1185">Reference proteome</keyword>
<evidence type="ECO:0000313" key="3">
    <source>
        <dbReference type="Proteomes" id="UP000076586"/>
    </source>
</evidence>
<feature type="transmembrane region" description="Helical" evidence="1">
    <location>
        <begin position="155"/>
        <end position="176"/>
    </location>
</feature>
<keyword evidence="1" id="KW-0812">Transmembrane</keyword>
<dbReference type="AlphaFoldDB" id="A0A170ZXN2"/>
<protein>
    <recommendedName>
        <fullName evidence="4">Acid-resistance membrane protein</fullName>
    </recommendedName>
</protein>
<dbReference type="OrthoDB" id="10020005at2"/>
<keyword evidence="1" id="KW-1133">Transmembrane helix</keyword>
<feature type="transmembrane region" description="Helical" evidence="1">
    <location>
        <begin position="95"/>
        <end position="117"/>
    </location>
</feature>
<feature type="transmembrane region" description="Helical" evidence="1">
    <location>
        <begin position="129"/>
        <end position="149"/>
    </location>
</feature>
<feature type="transmembrane region" description="Helical" evidence="1">
    <location>
        <begin position="40"/>
        <end position="61"/>
    </location>
</feature>
<reference evidence="3" key="2">
    <citation type="journal article" date="2017" name="Genome Announc.">
        <title>Draft genome sequence of Paludibacter jiangxiensis NM7(T), a propionate-producing fermentative bacterium.</title>
        <authorList>
            <person name="Qiu Y.-L."/>
            <person name="Tourlousse D.M."/>
            <person name="Matsuura N."/>
            <person name="Ohashi A."/>
            <person name="Sekiguchi Y."/>
        </authorList>
    </citation>
    <scope>NUCLEOTIDE SEQUENCE [LARGE SCALE GENOMIC DNA]</scope>
    <source>
        <strain evidence="3">NM7</strain>
    </source>
</reference>
<dbReference type="RefSeq" id="WP_068703990.1">
    <property type="nucleotide sequence ID" value="NZ_BDCR01000003.1"/>
</dbReference>
<dbReference type="PANTHER" id="PTHR34989">
    <property type="entry name" value="PROTEIN HDED"/>
    <property type="match status" value="1"/>
</dbReference>
<evidence type="ECO:0000256" key="1">
    <source>
        <dbReference type="SAM" id="Phobius"/>
    </source>
</evidence>
<organism evidence="2 3">
    <name type="scientific">Paludibacter jiangxiensis</name>
    <dbReference type="NCBI Taxonomy" id="681398"/>
    <lineage>
        <taxon>Bacteria</taxon>
        <taxon>Pseudomonadati</taxon>
        <taxon>Bacteroidota</taxon>
        <taxon>Bacteroidia</taxon>
        <taxon>Bacteroidales</taxon>
        <taxon>Paludibacteraceae</taxon>
        <taxon>Paludibacter</taxon>
    </lineage>
</organism>
<dbReference type="InterPro" id="IPR052712">
    <property type="entry name" value="Acid_resist_chaperone_HdeD"/>
</dbReference>
<name>A0A170ZXN2_9BACT</name>
<dbReference type="STRING" id="681398.PJIAN_3430"/>
<evidence type="ECO:0008006" key="4">
    <source>
        <dbReference type="Google" id="ProtNLM"/>
    </source>
</evidence>
<sequence>MKESILSRFTARTDWMLLRNIICIAAGVLLWMYPDAFATGVVVGIGILLVLYGVISFLLSFRHAIRNMLIHTASINSIVSLVVGLAFIIKPSFFAQWFIVVIAICIIGLAILQLIEITSLRSFNSSVSALYYLSPLVLLGLGILVLVKPEGVVNLIGYFGAAALIYTGISGIFLTIRLKKENKRKSVAPTSGMHYTSQDFSNE</sequence>
<gene>
    <name evidence="2" type="ORF">PJIAN_3430</name>
</gene>
<dbReference type="PANTHER" id="PTHR34989:SF1">
    <property type="entry name" value="PROTEIN HDED"/>
    <property type="match status" value="1"/>
</dbReference>
<dbReference type="EMBL" id="BDCR01000003">
    <property type="protein sequence ID" value="GAT63116.1"/>
    <property type="molecule type" value="Genomic_DNA"/>
</dbReference>
<proteinExistence type="predicted"/>
<dbReference type="InterPro" id="IPR005325">
    <property type="entry name" value="DUF308_memb"/>
</dbReference>